<dbReference type="Gene3D" id="3.50.50.60">
    <property type="entry name" value="FAD/NAD(P)-binding domain"/>
    <property type="match status" value="2"/>
</dbReference>
<name>A0A3N2BFZ8_9MICO</name>
<dbReference type="PRINTS" id="PR00368">
    <property type="entry name" value="FADPNR"/>
</dbReference>
<keyword evidence="6" id="KW-1185">Reference proteome</keyword>
<dbReference type="RefSeq" id="WP_245991202.1">
    <property type="nucleotide sequence ID" value="NZ_RKHK01000001.1"/>
</dbReference>
<dbReference type="InterPro" id="IPR036188">
    <property type="entry name" value="FAD/NAD-bd_sf"/>
</dbReference>
<evidence type="ECO:0000256" key="1">
    <source>
        <dbReference type="ARBA" id="ARBA00022630"/>
    </source>
</evidence>
<dbReference type="Pfam" id="PF07992">
    <property type="entry name" value="Pyr_redox_2"/>
    <property type="match status" value="1"/>
</dbReference>
<comment type="catalytic activity">
    <reaction evidence="3">
        <text>[thioredoxin]-dithiol + NADP(+) = [thioredoxin]-disulfide + NADPH + H(+)</text>
        <dbReference type="Rhea" id="RHEA:20345"/>
        <dbReference type="Rhea" id="RHEA-COMP:10698"/>
        <dbReference type="Rhea" id="RHEA-COMP:10700"/>
        <dbReference type="ChEBI" id="CHEBI:15378"/>
        <dbReference type="ChEBI" id="CHEBI:29950"/>
        <dbReference type="ChEBI" id="CHEBI:50058"/>
        <dbReference type="ChEBI" id="CHEBI:57783"/>
        <dbReference type="ChEBI" id="CHEBI:58349"/>
        <dbReference type="EC" id="1.8.1.9"/>
    </reaction>
</comment>
<dbReference type="PRINTS" id="PR00469">
    <property type="entry name" value="PNDRDTASEII"/>
</dbReference>
<evidence type="ECO:0000256" key="2">
    <source>
        <dbReference type="ARBA" id="ARBA00023002"/>
    </source>
</evidence>
<keyword evidence="1" id="KW-0285">Flavoprotein</keyword>
<dbReference type="PANTHER" id="PTHR48105">
    <property type="entry name" value="THIOREDOXIN REDUCTASE 1-RELATED-RELATED"/>
    <property type="match status" value="1"/>
</dbReference>
<feature type="domain" description="FAD/NAD(P)-binding" evidence="4">
    <location>
        <begin position="9"/>
        <end position="294"/>
    </location>
</feature>
<dbReference type="EMBL" id="RKHK01000001">
    <property type="protein sequence ID" value="ROR74176.1"/>
    <property type="molecule type" value="Genomic_DNA"/>
</dbReference>
<dbReference type="Proteomes" id="UP000280668">
    <property type="component" value="Unassembled WGS sequence"/>
</dbReference>
<evidence type="ECO:0000313" key="6">
    <source>
        <dbReference type="Proteomes" id="UP000280668"/>
    </source>
</evidence>
<dbReference type="InterPro" id="IPR023753">
    <property type="entry name" value="FAD/NAD-binding_dom"/>
</dbReference>
<dbReference type="AlphaFoldDB" id="A0A3N2BFZ8"/>
<gene>
    <name evidence="5" type="ORF">EDD31_2576</name>
</gene>
<dbReference type="InterPro" id="IPR050097">
    <property type="entry name" value="Ferredoxin-NADP_redctase_2"/>
</dbReference>
<evidence type="ECO:0000259" key="4">
    <source>
        <dbReference type="Pfam" id="PF07992"/>
    </source>
</evidence>
<keyword evidence="2" id="KW-0560">Oxidoreductase</keyword>
<proteinExistence type="predicted"/>
<evidence type="ECO:0000313" key="5">
    <source>
        <dbReference type="EMBL" id="ROR74176.1"/>
    </source>
</evidence>
<dbReference type="SUPFAM" id="SSF51905">
    <property type="entry name" value="FAD/NAD(P)-binding domain"/>
    <property type="match status" value="1"/>
</dbReference>
<sequence>MTTDTTPWDNIVVGGGAAGMAAALTLGRALRRVLIVDAGSPRNRFAEHMHTVLGHEGLPPRELLRRGAREVAQYGVVLREGNVSTVREQPADSGPRLLQLELDSGERLTARTVIAATGVSDQLPPIPGLAERWGRTVLHCPYCHGWEVRGQRLGVLATSPMNLHQAELLRQWTEDLTFFSAGAGQLDDATAGRLRSRGVVIEPAEVIDVRGDAPDIGAVVLSDGREIAIDALFTGGQLIPNDGYLAGLNLERAEGPVGSFLQVDASSKTSHARIWAPGNLSVPMGNVPMAISAGTMAGAMANMAMVTEDFDLAVA</sequence>
<reference evidence="5 6" key="1">
    <citation type="submission" date="2018-11" db="EMBL/GenBank/DDBJ databases">
        <title>Sequencing the genomes of 1000 actinobacteria strains.</title>
        <authorList>
            <person name="Klenk H.-P."/>
        </authorList>
    </citation>
    <scope>NUCLEOTIDE SEQUENCE [LARGE SCALE GENOMIC DNA]</scope>
    <source>
        <strain evidence="5 6">DSM 11294</strain>
    </source>
</reference>
<organism evidence="5 6">
    <name type="scientific">Bogoriella caseilytica</name>
    <dbReference type="NCBI Taxonomy" id="56055"/>
    <lineage>
        <taxon>Bacteria</taxon>
        <taxon>Bacillati</taxon>
        <taxon>Actinomycetota</taxon>
        <taxon>Actinomycetes</taxon>
        <taxon>Micrococcales</taxon>
        <taxon>Bogoriellaceae</taxon>
        <taxon>Bogoriella</taxon>
    </lineage>
</organism>
<protein>
    <submittedName>
        <fullName evidence="5">Thioredoxin reductase</fullName>
    </submittedName>
</protein>
<accession>A0A3N2BFZ8</accession>
<comment type="caution">
    <text evidence="5">The sequence shown here is derived from an EMBL/GenBank/DDBJ whole genome shotgun (WGS) entry which is preliminary data.</text>
</comment>
<evidence type="ECO:0000256" key="3">
    <source>
        <dbReference type="ARBA" id="ARBA00048132"/>
    </source>
</evidence>
<dbReference type="GO" id="GO:0004791">
    <property type="term" value="F:thioredoxin-disulfide reductase (NADPH) activity"/>
    <property type="evidence" value="ECO:0007669"/>
    <property type="project" value="UniProtKB-EC"/>
</dbReference>